<evidence type="ECO:0000256" key="6">
    <source>
        <dbReference type="ARBA" id="ARBA00023159"/>
    </source>
</evidence>
<evidence type="ECO:0000313" key="15">
    <source>
        <dbReference type="Ensembl" id="ENSATEP00000075661.1"/>
    </source>
</evidence>
<evidence type="ECO:0000256" key="12">
    <source>
        <dbReference type="RuleBase" id="RU003796"/>
    </source>
</evidence>
<dbReference type="InterPro" id="IPR003316">
    <property type="entry name" value="E2F_WHTH_DNA-bd_dom"/>
</dbReference>
<evidence type="ECO:0000256" key="5">
    <source>
        <dbReference type="ARBA" id="ARBA00023125"/>
    </source>
</evidence>
<keyword evidence="7 12" id="KW-0804">Transcription</keyword>
<keyword evidence="9" id="KW-0131">Cell cycle</keyword>
<evidence type="ECO:0000256" key="9">
    <source>
        <dbReference type="ARBA" id="ARBA00023306"/>
    </source>
</evidence>
<evidence type="ECO:0000256" key="4">
    <source>
        <dbReference type="ARBA" id="ARBA00023015"/>
    </source>
</evidence>
<dbReference type="PANTHER" id="PTHR12081">
    <property type="entry name" value="TRANSCRIPTION FACTOR E2F"/>
    <property type="match status" value="1"/>
</dbReference>
<dbReference type="InterPro" id="IPR036390">
    <property type="entry name" value="WH_DNA-bd_sf"/>
</dbReference>
<dbReference type="Pfam" id="PF02319">
    <property type="entry name" value="WHD_E2F_TDP"/>
    <property type="match status" value="2"/>
</dbReference>
<dbReference type="GO" id="GO:0008045">
    <property type="term" value="P:motor neuron axon guidance"/>
    <property type="evidence" value="ECO:0007669"/>
    <property type="project" value="UniProtKB-ARBA"/>
</dbReference>
<dbReference type="FunFam" id="1.10.10.10:FF:000100">
    <property type="entry name" value="E2F transcription factor 8"/>
    <property type="match status" value="1"/>
</dbReference>
<dbReference type="GO" id="GO:0045892">
    <property type="term" value="P:negative regulation of DNA-templated transcription"/>
    <property type="evidence" value="ECO:0007669"/>
    <property type="project" value="UniProtKB-ARBA"/>
</dbReference>
<keyword evidence="8 12" id="KW-0539">Nucleus</keyword>
<protein>
    <recommendedName>
        <fullName evidence="10">Transcription factor E2F8</fullName>
    </recommendedName>
</protein>
<dbReference type="SUPFAM" id="SSF46785">
    <property type="entry name" value="Winged helix' DNA-binding domain"/>
    <property type="match status" value="2"/>
</dbReference>
<feature type="domain" description="E2F/DP family winged-helix DNA-binding" evidence="14">
    <location>
        <begin position="101"/>
        <end position="170"/>
    </location>
</feature>
<dbReference type="SMART" id="SM01372">
    <property type="entry name" value="E2F_TDP"/>
    <property type="match status" value="2"/>
</dbReference>
<dbReference type="Ensembl" id="ENSATET00000079961.1">
    <property type="protein sequence ID" value="ENSATEP00000075661.1"/>
    <property type="gene ID" value="ENSATEG00000033394.1"/>
</dbReference>
<reference evidence="15 16" key="1">
    <citation type="submission" date="2021-04" db="EMBL/GenBank/DDBJ databases">
        <authorList>
            <consortium name="Wellcome Sanger Institute Data Sharing"/>
        </authorList>
    </citation>
    <scope>NUCLEOTIDE SEQUENCE [LARGE SCALE GENOMIC DNA]</scope>
</reference>
<keyword evidence="5 12" id="KW-0238">DNA-binding</keyword>
<keyword evidence="3" id="KW-0678">Repressor</keyword>
<dbReference type="GeneTree" id="ENSGT00940000158651"/>
<dbReference type="GO" id="GO:0002040">
    <property type="term" value="P:sprouting angiogenesis"/>
    <property type="evidence" value="ECO:0007669"/>
    <property type="project" value="UniProtKB-ARBA"/>
</dbReference>
<evidence type="ECO:0000256" key="13">
    <source>
        <dbReference type="SAM" id="MobiDB-lite"/>
    </source>
</evidence>
<keyword evidence="6" id="KW-0010">Activator</keyword>
<evidence type="ECO:0000259" key="14">
    <source>
        <dbReference type="SMART" id="SM01372"/>
    </source>
</evidence>
<dbReference type="PANTHER" id="PTHR12081:SF40">
    <property type="entry name" value="TRANSCRIPTION FACTOR E2F8"/>
    <property type="match status" value="1"/>
</dbReference>
<evidence type="ECO:0000256" key="3">
    <source>
        <dbReference type="ARBA" id="ARBA00022491"/>
    </source>
</evidence>
<dbReference type="GO" id="GO:0045944">
    <property type="term" value="P:positive regulation of transcription by RNA polymerase II"/>
    <property type="evidence" value="ECO:0007669"/>
    <property type="project" value="UniProtKB-ARBA"/>
</dbReference>
<dbReference type="GO" id="GO:0000981">
    <property type="term" value="F:DNA-binding transcription factor activity, RNA polymerase II-specific"/>
    <property type="evidence" value="ECO:0007669"/>
    <property type="project" value="TreeGrafter"/>
</dbReference>
<evidence type="ECO:0000256" key="10">
    <source>
        <dbReference type="ARBA" id="ARBA00039673"/>
    </source>
</evidence>
<accession>A0AAQ6ILL7</accession>
<dbReference type="AlphaFoldDB" id="A0AAQ6ILL7"/>
<evidence type="ECO:0000256" key="8">
    <source>
        <dbReference type="ARBA" id="ARBA00023242"/>
    </source>
</evidence>
<dbReference type="FunFam" id="1.10.10.10:FF:000073">
    <property type="entry name" value="E2F transcription factor 8"/>
    <property type="match status" value="1"/>
</dbReference>
<dbReference type="Gene3D" id="1.10.10.10">
    <property type="entry name" value="Winged helix-like DNA-binding domain superfamily/Winged helix DNA-binding domain"/>
    <property type="match status" value="2"/>
</dbReference>
<reference evidence="15" key="2">
    <citation type="submission" date="2025-08" db="UniProtKB">
        <authorList>
            <consortium name="Ensembl"/>
        </authorList>
    </citation>
    <scope>IDENTIFICATION</scope>
</reference>
<evidence type="ECO:0000256" key="11">
    <source>
        <dbReference type="ARBA" id="ARBA00058973"/>
    </source>
</evidence>
<sequence>PLPRLALLLAASHKKGGTTAVLESVEDQLAMGPLTTPKKGREVGSVDPWTPTSNLKMLISAASPDIRNREKELCMDNGGREGLESIQETENGEESEKMVSRKEKSLGLLCHKFLARYPDYPDPSRNNDICLDDVATELNVERRRIYDIMNVLESLHMVSRSAKNRYSWHGRTKLAQTLAILKQVGEEHRYSQQMQQIRQRLLDKEFDFDGEEKENDEALDLEGGDQGQKELFFIELPGVEFKAASVNSRKDKSLRVMSQKFVMLFLVSNPRVVSLDVAAKILIGEDQVADQDKNKFKTKVRRLYDIANVLRSLKLIEKVHVTEERGRKPAFEWVGPEEFPQIKGITRSPLITKSILTPSASVDNCAKNLFSSPRDKRSFTRHPSLIKLAKSIQDDRRKINSAPNSPVRSDSSDIPNKMAQLAAICKIKLDQESV</sequence>
<dbReference type="InterPro" id="IPR015633">
    <property type="entry name" value="E2F"/>
</dbReference>
<name>A0AAQ6ILL7_ANATE</name>
<comment type="subcellular location">
    <subcellularLocation>
        <location evidence="1 12">Nucleus</location>
    </subcellularLocation>
</comment>
<dbReference type="GO" id="GO:0001946">
    <property type="term" value="P:lymphangiogenesis"/>
    <property type="evidence" value="ECO:0007669"/>
    <property type="project" value="UniProtKB-ARBA"/>
</dbReference>
<evidence type="ECO:0000256" key="2">
    <source>
        <dbReference type="ARBA" id="ARBA00010940"/>
    </source>
</evidence>
<keyword evidence="16" id="KW-1185">Reference proteome</keyword>
<evidence type="ECO:0000256" key="1">
    <source>
        <dbReference type="ARBA" id="ARBA00004123"/>
    </source>
</evidence>
<comment type="similarity">
    <text evidence="2 12">Belongs to the E2F/DP family.</text>
</comment>
<organism evidence="15 16">
    <name type="scientific">Anabas testudineus</name>
    <name type="common">Climbing perch</name>
    <name type="synonym">Anthias testudineus</name>
    <dbReference type="NCBI Taxonomy" id="64144"/>
    <lineage>
        <taxon>Eukaryota</taxon>
        <taxon>Metazoa</taxon>
        <taxon>Chordata</taxon>
        <taxon>Craniata</taxon>
        <taxon>Vertebrata</taxon>
        <taxon>Euteleostomi</taxon>
        <taxon>Actinopterygii</taxon>
        <taxon>Neopterygii</taxon>
        <taxon>Teleostei</taxon>
        <taxon>Neoteleostei</taxon>
        <taxon>Acanthomorphata</taxon>
        <taxon>Anabantaria</taxon>
        <taxon>Anabantiformes</taxon>
        <taxon>Anabantoidei</taxon>
        <taxon>Anabantidae</taxon>
        <taxon>Anabas</taxon>
    </lineage>
</organism>
<proteinExistence type="inferred from homology"/>
<gene>
    <name evidence="15" type="primary">E2F8</name>
</gene>
<evidence type="ECO:0000313" key="16">
    <source>
        <dbReference type="Proteomes" id="UP000265040"/>
    </source>
</evidence>
<comment type="function">
    <text evidence="11">Atypical E2F transcription factor that participates in various processes such as angiogenesis and polyploidization of specialized cells. Mainly acts as a transcription repressor that binds DNA independently of DP proteins and specifically recognizes the E2 recognition site 5'-TTTC[CG]CGC-3'. Directly represses transcription of classical E2F transcription factors such as e2f1. Acts as a regulator of S-phase by recognizing and binding the E2-related site 5'-TTCCCGCC-3' and mediating repression of G1/S-regulated genes. Acts as a promoter of sprouting angiogenesis, possibly by acting as a transcription activator and promoting expression of vegfa.</text>
</comment>
<dbReference type="GO" id="GO:0090575">
    <property type="term" value="C:RNA polymerase II transcription regulator complex"/>
    <property type="evidence" value="ECO:0007669"/>
    <property type="project" value="TreeGrafter"/>
</dbReference>
<dbReference type="Proteomes" id="UP000265040">
    <property type="component" value="Chromosome 3"/>
</dbReference>
<dbReference type="GO" id="GO:0000978">
    <property type="term" value="F:RNA polymerase II cis-regulatory region sequence-specific DNA binding"/>
    <property type="evidence" value="ECO:0007669"/>
    <property type="project" value="InterPro"/>
</dbReference>
<feature type="domain" description="E2F/DP family winged-helix DNA-binding" evidence="14">
    <location>
        <begin position="249"/>
        <end position="335"/>
    </location>
</feature>
<keyword evidence="4 12" id="KW-0805">Transcription regulation</keyword>
<reference evidence="15" key="3">
    <citation type="submission" date="2025-09" db="UniProtKB">
        <authorList>
            <consortium name="Ensembl"/>
        </authorList>
    </citation>
    <scope>IDENTIFICATION</scope>
</reference>
<feature type="region of interest" description="Disordered" evidence="13">
    <location>
        <begin position="76"/>
        <end position="97"/>
    </location>
</feature>
<evidence type="ECO:0000256" key="7">
    <source>
        <dbReference type="ARBA" id="ARBA00023163"/>
    </source>
</evidence>
<dbReference type="InterPro" id="IPR036388">
    <property type="entry name" value="WH-like_DNA-bd_sf"/>
</dbReference>